<gene>
    <name evidence="1" type="ORF">Aspvir_007503</name>
</gene>
<dbReference type="EMBL" id="BOPL01000005">
    <property type="protein sequence ID" value="GIK03434.1"/>
    <property type="molecule type" value="Genomic_DNA"/>
</dbReference>
<evidence type="ECO:0000313" key="2">
    <source>
        <dbReference type="Proteomes" id="UP000710440"/>
    </source>
</evidence>
<dbReference type="Proteomes" id="UP000710440">
    <property type="component" value="Unassembled WGS sequence"/>
</dbReference>
<protein>
    <submittedName>
        <fullName evidence="1">Uncharacterized protein</fullName>
    </submittedName>
</protein>
<sequence length="89" mass="9584">MSYQAENHVLILDRSIPCHNPLRRSRGTLGISAIVALPPMDENSGPVSRGLRAKCLPEGTGVRRATRLVLSCGLRPAPAPVNCAMQLRV</sequence>
<comment type="caution">
    <text evidence="1">The sequence shown here is derived from an EMBL/GenBank/DDBJ whole genome shotgun (WGS) entry which is preliminary data.</text>
</comment>
<keyword evidence="2" id="KW-1185">Reference proteome</keyword>
<proteinExistence type="predicted"/>
<dbReference type="RefSeq" id="XP_043126620.1">
    <property type="nucleotide sequence ID" value="XM_043270685.1"/>
</dbReference>
<dbReference type="AlphaFoldDB" id="A0A9P3F3B2"/>
<name>A0A9P3F3B2_ASPVI</name>
<accession>A0A9P3F3B2</accession>
<evidence type="ECO:0000313" key="1">
    <source>
        <dbReference type="EMBL" id="GIK03434.1"/>
    </source>
</evidence>
<organism evidence="1 2">
    <name type="scientific">Aspergillus viridinutans</name>
    <dbReference type="NCBI Taxonomy" id="75553"/>
    <lineage>
        <taxon>Eukaryota</taxon>
        <taxon>Fungi</taxon>
        <taxon>Dikarya</taxon>
        <taxon>Ascomycota</taxon>
        <taxon>Pezizomycotina</taxon>
        <taxon>Eurotiomycetes</taxon>
        <taxon>Eurotiomycetidae</taxon>
        <taxon>Eurotiales</taxon>
        <taxon>Aspergillaceae</taxon>
        <taxon>Aspergillus</taxon>
        <taxon>Aspergillus subgen. Fumigati</taxon>
    </lineage>
</organism>
<dbReference type="GeneID" id="66935485"/>
<reference evidence="1 2" key="1">
    <citation type="submission" date="2021-02" db="EMBL/GenBank/DDBJ databases">
        <title>Pan-genome distribution and transcriptional activeness of fungal secondary metabolism genes in Aspergillus section Fumigati.</title>
        <authorList>
            <person name="Takahashi H."/>
            <person name="Umemura M."/>
            <person name="Ninomiya A."/>
            <person name="Kusuya Y."/>
            <person name="Urayama S."/>
            <person name="Shimizu M."/>
            <person name="Watanabe A."/>
            <person name="Kamei K."/>
            <person name="Yaguchi T."/>
            <person name="Hagiwara D."/>
        </authorList>
    </citation>
    <scope>NUCLEOTIDE SEQUENCE [LARGE SCALE GENOMIC DNA]</scope>
    <source>
        <strain evidence="1 2">IFM 47045</strain>
    </source>
</reference>